<dbReference type="OrthoDB" id="2094832at2759"/>
<dbReference type="RefSeq" id="XP_001273734.1">
    <property type="nucleotide sequence ID" value="XM_001273733.1"/>
</dbReference>
<dbReference type="GO" id="GO:0016740">
    <property type="term" value="F:transferase activity"/>
    <property type="evidence" value="ECO:0007669"/>
    <property type="project" value="UniProtKB-KW"/>
</dbReference>
<dbReference type="PANTHER" id="PTHR35897:SF1">
    <property type="entry name" value="METHYLTRANSFERASE AUSD"/>
    <property type="match status" value="1"/>
</dbReference>
<dbReference type="OMA" id="HLFSWDG"/>
<dbReference type="CDD" id="cd02440">
    <property type="entry name" value="AdoMet_MTases"/>
    <property type="match status" value="1"/>
</dbReference>
<dbReference type="HOGENOM" id="CLU_051542_0_1_1"/>
<organism evidence="6 7">
    <name type="scientific">Aspergillus clavatus (strain ATCC 1007 / CBS 513.65 / DSM 816 / NCTC 3887 / NRRL 1 / QM 1276 / 107)</name>
    <dbReference type="NCBI Taxonomy" id="344612"/>
    <lineage>
        <taxon>Eukaryota</taxon>
        <taxon>Fungi</taxon>
        <taxon>Dikarya</taxon>
        <taxon>Ascomycota</taxon>
        <taxon>Pezizomycotina</taxon>
        <taxon>Eurotiomycetes</taxon>
        <taxon>Eurotiomycetidae</taxon>
        <taxon>Eurotiales</taxon>
        <taxon>Aspergillaceae</taxon>
        <taxon>Aspergillus</taxon>
        <taxon>Aspergillus subgen. Fumigati</taxon>
    </lineage>
</organism>
<evidence type="ECO:0000256" key="2">
    <source>
        <dbReference type="ARBA" id="ARBA00022679"/>
    </source>
</evidence>
<dbReference type="KEGG" id="act:ACLA_062730"/>
<accession>A1CCQ1</accession>
<comment type="similarity">
    <text evidence="4">Belongs to the class I-like SAM-binding methyltransferase superfamily.</text>
</comment>
<proteinExistence type="inferred from homology"/>
<dbReference type="PANTHER" id="PTHR35897">
    <property type="entry name" value="METHYLTRANSFERASE AUSD"/>
    <property type="match status" value="1"/>
</dbReference>
<reference evidence="6 7" key="1">
    <citation type="journal article" date="2008" name="PLoS Genet.">
        <title>Genomic islands in the pathogenic filamentous fungus Aspergillus fumigatus.</title>
        <authorList>
            <person name="Fedorova N.D."/>
            <person name="Khaldi N."/>
            <person name="Joardar V.S."/>
            <person name="Maiti R."/>
            <person name="Amedeo P."/>
            <person name="Anderson M.J."/>
            <person name="Crabtree J."/>
            <person name="Silva J.C."/>
            <person name="Badger J.H."/>
            <person name="Albarraq A."/>
            <person name="Angiuoli S."/>
            <person name="Bussey H."/>
            <person name="Bowyer P."/>
            <person name="Cotty P.J."/>
            <person name="Dyer P.S."/>
            <person name="Egan A."/>
            <person name="Galens K."/>
            <person name="Fraser-Liggett C.M."/>
            <person name="Haas B.J."/>
            <person name="Inman J.M."/>
            <person name="Kent R."/>
            <person name="Lemieux S."/>
            <person name="Malavazi I."/>
            <person name="Orvis J."/>
            <person name="Roemer T."/>
            <person name="Ronning C.M."/>
            <person name="Sundaram J.P."/>
            <person name="Sutton G."/>
            <person name="Turner G."/>
            <person name="Venter J.C."/>
            <person name="White O.R."/>
            <person name="Whitty B.R."/>
            <person name="Youngman P."/>
            <person name="Wolfe K.H."/>
            <person name="Goldman G.H."/>
            <person name="Wortman J.R."/>
            <person name="Jiang B."/>
            <person name="Denning D.W."/>
            <person name="Nierman W.C."/>
        </authorList>
    </citation>
    <scope>NUCLEOTIDE SEQUENCE [LARGE SCALE GENOMIC DNA]</scope>
    <source>
        <strain evidence="7">ATCC 1007 / CBS 513.65 / DSM 816 / NCTC 3887 / NRRL 1</strain>
    </source>
</reference>
<evidence type="ECO:0000313" key="6">
    <source>
        <dbReference type="EMBL" id="EAW12308.1"/>
    </source>
</evidence>
<protein>
    <recommendedName>
        <fullName evidence="5">Methyltransferase domain-containing protein</fullName>
    </recommendedName>
</protein>
<dbReference type="InterPro" id="IPR051654">
    <property type="entry name" value="Meroterpenoid_MTases"/>
</dbReference>
<keyword evidence="2" id="KW-0808">Transferase</keyword>
<feature type="domain" description="Methyltransferase" evidence="5">
    <location>
        <begin position="93"/>
        <end position="195"/>
    </location>
</feature>
<dbReference type="InterPro" id="IPR041698">
    <property type="entry name" value="Methyltransf_25"/>
</dbReference>
<dbReference type="GeneID" id="4706065"/>
<evidence type="ECO:0000256" key="1">
    <source>
        <dbReference type="ARBA" id="ARBA00005179"/>
    </source>
</evidence>
<dbReference type="eggNOG" id="ENOG502S0S9">
    <property type="taxonomic scope" value="Eukaryota"/>
</dbReference>
<evidence type="ECO:0000256" key="4">
    <source>
        <dbReference type="ARBA" id="ARBA00038314"/>
    </source>
</evidence>
<dbReference type="VEuPathDB" id="FungiDB:ACLA_062730"/>
<evidence type="ECO:0000256" key="3">
    <source>
        <dbReference type="ARBA" id="ARBA00022691"/>
    </source>
</evidence>
<evidence type="ECO:0000313" key="7">
    <source>
        <dbReference type="Proteomes" id="UP000006701"/>
    </source>
</evidence>
<gene>
    <name evidence="6" type="ORF">ACLA_062730</name>
</gene>
<comment type="pathway">
    <text evidence="1">Secondary metabolite biosynthesis.</text>
</comment>
<dbReference type="AlphaFoldDB" id="A1CCQ1"/>
<dbReference type="SUPFAM" id="SSF53335">
    <property type="entry name" value="S-adenosyl-L-methionine-dependent methyltransferases"/>
    <property type="match status" value="1"/>
</dbReference>
<dbReference type="Pfam" id="PF13649">
    <property type="entry name" value="Methyltransf_25"/>
    <property type="match status" value="1"/>
</dbReference>
<sequence>MESTDNSSHIDTSVWYQPDIGRRLSPCIEEVYSTWSGISTEDLQAHLHRIRDQAWPLGEYPCIGLWIFLLPGLAAFPQFPLILARAKQPQSVIVDLGCGLGQELRLLAAHGAPTDGMWAVDIEAGLWKLGFELFRDADRMKARLIQGDFLQLEDQRLDALYGKADLVIASQFLHLFSWDGQIAATKRIVALSKPGTIFAGYQQGRKQAREYLRPWGMMFYHNLESFRRLWDVVQRETATQWTLEAKEVDLREWGMQDEDVQWMPADRQGINFVITRVA</sequence>
<keyword evidence="7" id="KW-1185">Reference proteome</keyword>
<keyword evidence="3" id="KW-0949">S-adenosyl-L-methionine</keyword>
<dbReference type="EMBL" id="DS027050">
    <property type="protein sequence ID" value="EAW12308.1"/>
    <property type="molecule type" value="Genomic_DNA"/>
</dbReference>
<dbReference type="Proteomes" id="UP000006701">
    <property type="component" value="Unassembled WGS sequence"/>
</dbReference>
<dbReference type="Gene3D" id="3.40.50.150">
    <property type="entry name" value="Vaccinia Virus protein VP39"/>
    <property type="match status" value="1"/>
</dbReference>
<dbReference type="InterPro" id="IPR029063">
    <property type="entry name" value="SAM-dependent_MTases_sf"/>
</dbReference>
<name>A1CCQ1_ASPCL</name>
<evidence type="ECO:0000259" key="5">
    <source>
        <dbReference type="Pfam" id="PF13649"/>
    </source>
</evidence>